<dbReference type="GO" id="GO:0005516">
    <property type="term" value="F:calmodulin binding"/>
    <property type="evidence" value="ECO:0007669"/>
    <property type="project" value="InterPro"/>
</dbReference>
<feature type="domain" description="Calponin-homology (CH)" evidence="1">
    <location>
        <begin position="73"/>
        <end position="187"/>
    </location>
</feature>
<dbReference type="GO" id="GO:0031122">
    <property type="term" value="P:cytoplasmic microtubule organization"/>
    <property type="evidence" value="ECO:0007669"/>
    <property type="project" value="TreeGrafter"/>
</dbReference>
<organism evidence="2 3">
    <name type="scientific">Knipowitschia caucasica</name>
    <name type="common">Caucasian dwarf goby</name>
    <name type="synonym">Pomatoschistus caucasicus</name>
    <dbReference type="NCBI Taxonomy" id="637954"/>
    <lineage>
        <taxon>Eukaryota</taxon>
        <taxon>Metazoa</taxon>
        <taxon>Chordata</taxon>
        <taxon>Craniata</taxon>
        <taxon>Vertebrata</taxon>
        <taxon>Euteleostomi</taxon>
        <taxon>Actinopterygii</taxon>
        <taxon>Neopterygii</taxon>
        <taxon>Teleostei</taxon>
        <taxon>Neoteleostei</taxon>
        <taxon>Acanthomorphata</taxon>
        <taxon>Gobiaria</taxon>
        <taxon>Gobiiformes</taxon>
        <taxon>Gobioidei</taxon>
        <taxon>Gobiidae</taxon>
        <taxon>Gobiinae</taxon>
        <taxon>Knipowitschia</taxon>
    </lineage>
</organism>
<dbReference type="InterPro" id="IPR022613">
    <property type="entry name" value="CH_CAMSAP_2"/>
</dbReference>
<evidence type="ECO:0000313" key="2">
    <source>
        <dbReference type="EMBL" id="CAL1600905.1"/>
    </source>
</evidence>
<dbReference type="GO" id="GO:0007026">
    <property type="term" value="P:negative regulation of microtubule depolymerization"/>
    <property type="evidence" value="ECO:0007669"/>
    <property type="project" value="TreeGrafter"/>
</dbReference>
<accession>A0AAV2LEW4</accession>
<dbReference type="PANTHER" id="PTHR21595">
    <property type="entry name" value="PATRONIN"/>
    <property type="match status" value="1"/>
</dbReference>
<dbReference type="Pfam" id="PF11971">
    <property type="entry name" value="CAMSAP_CH"/>
    <property type="match status" value="1"/>
</dbReference>
<dbReference type="AlphaFoldDB" id="A0AAV2LEW4"/>
<name>A0AAV2LEW4_KNICA</name>
<evidence type="ECO:0000313" key="3">
    <source>
        <dbReference type="Proteomes" id="UP001497482"/>
    </source>
</evidence>
<proteinExistence type="predicted"/>
<dbReference type="SUPFAM" id="SSF47576">
    <property type="entry name" value="Calponin-homology domain, CH-domain"/>
    <property type="match status" value="1"/>
</dbReference>
<dbReference type="InterPro" id="IPR001715">
    <property type="entry name" value="CH_dom"/>
</dbReference>
<reference evidence="2 3" key="1">
    <citation type="submission" date="2024-04" db="EMBL/GenBank/DDBJ databases">
        <authorList>
            <person name="Waldvogel A.-M."/>
            <person name="Schoenle A."/>
        </authorList>
    </citation>
    <scope>NUCLEOTIDE SEQUENCE [LARGE SCALE GENOMIC DNA]</scope>
</reference>
<dbReference type="GO" id="GO:0051011">
    <property type="term" value="F:microtubule minus-end binding"/>
    <property type="evidence" value="ECO:0007669"/>
    <property type="project" value="TreeGrafter"/>
</dbReference>
<dbReference type="InterPro" id="IPR036872">
    <property type="entry name" value="CH_dom_sf"/>
</dbReference>
<dbReference type="PROSITE" id="PS50021">
    <property type="entry name" value="CH"/>
    <property type="match status" value="1"/>
</dbReference>
<sequence length="564" mass="61975">MVLETGSGVPFSSVVSLPLCVGPSLSQVSLSLCVGPAPESGNKPPVVTYNPRCSVFDPCCRKETHHAIHVMNEGRRLIVIRYRKDKVQSKLTPTFPLVSGLKDLSNGCALAAVLHYYCPALLPLEDVCLKDTMSVADSVYNLQLIRAFCNTHLQQCCPLQVEDLLYTPPLLHTNILAFLAELMDFFEVQKPDFVQPLQPVDLTDISGVLDCTSPVGCHTNSSPSYIFKQPFVPVPSEVSAENQSWTKKQISGPLSAVAFSIPFGLDSDVDIVMGNPIDFVLGPVSSASRDVPAPAYSPPEDLSHLMSNSAPAPRSWGPYCTPMGELPTIEEVLQLQVGVSPREMHEPLGPPELLQLLVHSSAVQILSDDVKSFGYSTVLQPLLKDLATLETEGLYIPSLGKKINEEFKRITTVRLESTFMAQLDHCISKLMEIGSDRGGATGQKIRKIRECLLQSKNVEVDARREAAIRALIVYLHEKEEDLFAHFDSTDDYEVGFHRLTMSIAIIGEESSATRTGAIVIEGTQVIMEKNIPRVTVHFKNSAEIGSGMRLRQPSLQQQRLRAPF</sequence>
<dbReference type="EMBL" id="OZ035825">
    <property type="protein sequence ID" value="CAL1600905.1"/>
    <property type="molecule type" value="Genomic_DNA"/>
</dbReference>
<evidence type="ECO:0000259" key="1">
    <source>
        <dbReference type="PROSITE" id="PS50021"/>
    </source>
</evidence>
<dbReference type="Proteomes" id="UP001497482">
    <property type="component" value="Chromosome 3"/>
</dbReference>
<dbReference type="PANTHER" id="PTHR21595:SF2">
    <property type="entry name" value="CALMODULIN-REGULATED SPECTRIN-ASSOCIATED PROTEIN 3"/>
    <property type="match status" value="1"/>
</dbReference>
<keyword evidence="3" id="KW-1185">Reference proteome</keyword>
<protein>
    <recommendedName>
        <fullName evidence="1">Calponin-homology (CH) domain-containing protein</fullName>
    </recommendedName>
</protein>
<dbReference type="GO" id="GO:0036449">
    <property type="term" value="C:microtubule minus-end"/>
    <property type="evidence" value="ECO:0007669"/>
    <property type="project" value="TreeGrafter"/>
</dbReference>
<dbReference type="InterPro" id="IPR032940">
    <property type="entry name" value="CAMSAP"/>
</dbReference>
<gene>
    <name evidence="2" type="ORF">KC01_LOCUS28971</name>
</gene>